<dbReference type="EMBL" id="CP012333">
    <property type="protein sequence ID" value="AKV00974.1"/>
    <property type="molecule type" value="Genomic_DNA"/>
</dbReference>
<keyword evidence="1" id="KW-0812">Transmembrane</keyword>
<dbReference type="RefSeq" id="WP_146652161.1">
    <property type="nucleotide sequence ID" value="NZ_CP012333.1"/>
</dbReference>
<dbReference type="OrthoDB" id="5379512at2"/>
<evidence type="ECO:0000256" key="1">
    <source>
        <dbReference type="SAM" id="Phobius"/>
    </source>
</evidence>
<keyword evidence="3" id="KW-1185">Reference proteome</keyword>
<evidence type="ECO:0000313" key="3">
    <source>
        <dbReference type="Proteomes" id="UP000064967"/>
    </source>
</evidence>
<dbReference type="Proteomes" id="UP000064967">
    <property type="component" value="Chromosome"/>
</dbReference>
<dbReference type="KEGG" id="llu:AKJ09_07637"/>
<organism evidence="2 3">
    <name type="scientific">Labilithrix luteola</name>
    <dbReference type="NCBI Taxonomy" id="1391654"/>
    <lineage>
        <taxon>Bacteria</taxon>
        <taxon>Pseudomonadati</taxon>
        <taxon>Myxococcota</taxon>
        <taxon>Polyangia</taxon>
        <taxon>Polyangiales</taxon>
        <taxon>Labilitrichaceae</taxon>
        <taxon>Labilithrix</taxon>
    </lineage>
</organism>
<dbReference type="STRING" id="1391654.AKJ09_07637"/>
<name>A0A0K1Q5H8_9BACT</name>
<reference evidence="2 3" key="1">
    <citation type="submission" date="2015-08" db="EMBL/GenBank/DDBJ databases">
        <authorList>
            <person name="Babu N.S."/>
            <person name="Beckwith C.J."/>
            <person name="Beseler K.G."/>
            <person name="Brison A."/>
            <person name="Carone J.V."/>
            <person name="Caskin T.P."/>
            <person name="Diamond M."/>
            <person name="Durham M.E."/>
            <person name="Foxe J.M."/>
            <person name="Go M."/>
            <person name="Henderson B.A."/>
            <person name="Jones I.B."/>
            <person name="McGettigan J.A."/>
            <person name="Micheletti S.J."/>
            <person name="Nasrallah M.E."/>
            <person name="Ortiz D."/>
            <person name="Piller C.R."/>
            <person name="Privatt S.R."/>
            <person name="Schneider S.L."/>
            <person name="Sharp S."/>
            <person name="Smith T.C."/>
            <person name="Stanton J.D."/>
            <person name="Ullery H.E."/>
            <person name="Wilson R.J."/>
            <person name="Serrano M.G."/>
            <person name="Buck G."/>
            <person name="Lee V."/>
            <person name="Wang Y."/>
            <person name="Carvalho R."/>
            <person name="Voegtly L."/>
            <person name="Shi R."/>
            <person name="Duckworth R."/>
            <person name="Johnson A."/>
            <person name="Loviza R."/>
            <person name="Walstead R."/>
            <person name="Shah Z."/>
            <person name="Kiflezghi M."/>
            <person name="Wade K."/>
            <person name="Ball S.L."/>
            <person name="Bradley K.W."/>
            <person name="Asai D.J."/>
            <person name="Bowman C.A."/>
            <person name="Russell D.A."/>
            <person name="Pope W.H."/>
            <person name="Jacobs-Sera D."/>
            <person name="Hendrix R.W."/>
            <person name="Hatfull G.F."/>
        </authorList>
    </citation>
    <scope>NUCLEOTIDE SEQUENCE [LARGE SCALE GENOMIC DNA]</scope>
    <source>
        <strain evidence="2 3">DSM 27648</strain>
    </source>
</reference>
<keyword evidence="1" id="KW-1133">Transmembrane helix</keyword>
<proteinExistence type="predicted"/>
<keyword evidence="1" id="KW-0472">Membrane</keyword>
<protein>
    <submittedName>
        <fullName evidence="2">Uncharacterized protein</fullName>
    </submittedName>
</protein>
<accession>A0A0K1Q5H8</accession>
<dbReference type="AlphaFoldDB" id="A0A0K1Q5H8"/>
<feature type="transmembrane region" description="Helical" evidence="1">
    <location>
        <begin position="25"/>
        <end position="49"/>
    </location>
</feature>
<evidence type="ECO:0000313" key="2">
    <source>
        <dbReference type="EMBL" id="AKV00974.1"/>
    </source>
</evidence>
<dbReference type="PATRIC" id="fig|1391654.3.peg.7748"/>
<gene>
    <name evidence="2" type="ORF">AKJ09_07637</name>
</gene>
<sequence>MSANVTSPVDVKPSGHPESSLKPRVFALAVLAALLTGIAWLGRGIYYAVVDAWMVPITLSPDNDQVLQINVKLNEQIVQRNKLQADIERIDADLRGIDAAIARLRTIESSGVEAIRWTASATRAQSKAVAERMRGLGEQKRLLAGMLARQKLIADNARRNAEAGLLARQELDREAQVLDQLELAISQNARDMQDSRMQGAQFLATQAVLRDAMNGDSKRGGVGILPEIVAGEERAVRLDLELIRLEAERRSLVSQRGISVEALGRMEEMFRQLKARPLYRAIEAKTDVAFVPYTQLPHVRAGAPVVACTWALFDCRIVGRIAEVLPGEVVAQDPWSNVERGQYAILDLNDREAAKEKVLRARSMR</sequence>